<comment type="caution">
    <text evidence="3">The sequence shown here is derived from an EMBL/GenBank/DDBJ whole genome shotgun (WGS) entry which is preliminary data.</text>
</comment>
<sequence length="133" mass="13139">MTVRSLIRMVAGLALAMFVAAIWATPGEAHEGGGSPSAQAQQASHAPAAAPEDVGAPGQVAEAASADCAGHMNQPGSTKSSCCSNTCHAVISADMAPLQAVTLEVTVLPTAPPPAAVSGPTVHIKRPPRPSAA</sequence>
<dbReference type="EMBL" id="BSFK01000003">
    <property type="protein sequence ID" value="GLK74948.1"/>
    <property type="molecule type" value="Genomic_DNA"/>
</dbReference>
<name>A0A9W6JG65_9HYPH</name>
<organism evidence="3 4">
    <name type="scientific">Methylopila jiangsuensis</name>
    <dbReference type="NCBI Taxonomy" id="586230"/>
    <lineage>
        <taxon>Bacteria</taxon>
        <taxon>Pseudomonadati</taxon>
        <taxon>Pseudomonadota</taxon>
        <taxon>Alphaproteobacteria</taxon>
        <taxon>Hyphomicrobiales</taxon>
        <taxon>Methylopilaceae</taxon>
        <taxon>Methylopila</taxon>
    </lineage>
</organism>
<keyword evidence="4" id="KW-1185">Reference proteome</keyword>
<evidence type="ECO:0000313" key="3">
    <source>
        <dbReference type="EMBL" id="GLK74948.1"/>
    </source>
</evidence>
<gene>
    <name evidence="3" type="ORF">GCM10008171_02010</name>
</gene>
<reference evidence="3" key="2">
    <citation type="submission" date="2023-01" db="EMBL/GenBank/DDBJ databases">
        <authorList>
            <person name="Sun Q."/>
            <person name="Evtushenko L."/>
        </authorList>
    </citation>
    <scope>NUCLEOTIDE SEQUENCE</scope>
    <source>
        <strain evidence="3">VKM B-2555</strain>
    </source>
</reference>
<proteinExistence type="predicted"/>
<dbReference type="AlphaFoldDB" id="A0A9W6JG65"/>
<reference evidence="3" key="1">
    <citation type="journal article" date="2014" name="Int. J. Syst. Evol. Microbiol.">
        <title>Complete genome sequence of Corynebacterium casei LMG S-19264T (=DSM 44701T), isolated from a smear-ripened cheese.</title>
        <authorList>
            <consortium name="US DOE Joint Genome Institute (JGI-PGF)"/>
            <person name="Walter F."/>
            <person name="Albersmeier A."/>
            <person name="Kalinowski J."/>
            <person name="Ruckert C."/>
        </authorList>
    </citation>
    <scope>NUCLEOTIDE SEQUENCE</scope>
    <source>
        <strain evidence="3">VKM B-2555</strain>
    </source>
</reference>
<dbReference type="RefSeq" id="WP_271202929.1">
    <property type="nucleotide sequence ID" value="NZ_BSFK01000003.1"/>
</dbReference>
<evidence type="ECO:0000256" key="2">
    <source>
        <dbReference type="SAM" id="SignalP"/>
    </source>
</evidence>
<feature type="compositionally biased region" description="Low complexity" evidence="1">
    <location>
        <begin position="36"/>
        <end position="51"/>
    </location>
</feature>
<feature type="region of interest" description="Disordered" evidence="1">
    <location>
        <begin position="29"/>
        <end position="58"/>
    </location>
</feature>
<evidence type="ECO:0000256" key="1">
    <source>
        <dbReference type="SAM" id="MobiDB-lite"/>
    </source>
</evidence>
<evidence type="ECO:0008006" key="5">
    <source>
        <dbReference type="Google" id="ProtNLM"/>
    </source>
</evidence>
<protein>
    <recommendedName>
        <fullName evidence="5">CopL family metal-binding regulatory protein</fullName>
    </recommendedName>
</protein>
<keyword evidence="2" id="KW-0732">Signal</keyword>
<dbReference type="Proteomes" id="UP001143364">
    <property type="component" value="Unassembled WGS sequence"/>
</dbReference>
<evidence type="ECO:0000313" key="4">
    <source>
        <dbReference type="Proteomes" id="UP001143364"/>
    </source>
</evidence>
<feature type="chain" id="PRO_5040762915" description="CopL family metal-binding regulatory protein" evidence="2">
    <location>
        <begin position="25"/>
        <end position="133"/>
    </location>
</feature>
<feature type="signal peptide" evidence="2">
    <location>
        <begin position="1"/>
        <end position="24"/>
    </location>
</feature>
<accession>A0A9W6JG65</accession>